<reference evidence="3" key="1">
    <citation type="submission" date="2016-10" db="EMBL/GenBank/DDBJ databases">
        <authorList>
            <person name="Varghese N."/>
            <person name="Submissions S."/>
        </authorList>
    </citation>
    <scope>NUCLEOTIDE SEQUENCE [LARGE SCALE GENOMIC DNA]</scope>
    <source>
        <strain evidence="3">BS3660</strain>
    </source>
</reference>
<protein>
    <submittedName>
        <fullName evidence="2">Uncharacterized protein</fullName>
    </submittedName>
</protein>
<name>A0A231GQA9_PSEJE</name>
<dbReference type="RefSeq" id="WP_090455956.1">
    <property type="nucleotide sequence ID" value="NZ_FNTC01000002.1"/>
</dbReference>
<keyword evidence="1" id="KW-1133">Transmembrane helix</keyword>
<feature type="transmembrane region" description="Helical" evidence="1">
    <location>
        <begin position="144"/>
        <end position="162"/>
    </location>
</feature>
<accession>A0A231GQA9</accession>
<feature type="transmembrane region" description="Helical" evidence="1">
    <location>
        <begin position="112"/>
        <end position="132"/>
    </location>
</feature>
<keyword evidence="3" id="KW-1185">Reference proteome</keyword>
<dbReference type="Proteomes" id="UP000198542">
    <property type="component" value="Unassembled WGS sequence"/>
</dbReference>
<gene>
    <name evidence="2" type="ORF">SAMN04490187_4586</name>
</gene>
<organism evidence="2 3">
    <name type="scientific">Pseudomonas jessenii</name>
    <dbReference type="NCBI Taxonomy" id="77298"/>
    <lineage>
        <taxon>Bacteria</taxon>
        <taxon>Pseudomonadati</taxon>
        <taxon>Pseudomonadota</taxon>
        <taxon>Gammaproteobacteria</taxon>
        <taxon>Pseudomonadales</taxon>
        <taxon>Pseudomonadaceae</taxon>
        <taxon>Pseudomonas</taxon>
    </lineage>
</organism>
<evidence type="ECO:0000313" key="2">
    <source>
        <dbReference type="EMBL" id="SEC49440.1"/>
    </source>
</evidence>
<dbReference type="AlphaFoldDB" id="A0A231GQA9"/>
<dbReference type="EMBL" id="FNTC01000002">
    <property type="protein sequence ID" value="SEC49440.1"/>
    <property type="molecule type" value="Genomic_DNA"/>
</dbReference>
<keyword evidence="1" id="KW-0472">Membrane</keyword>
<keyword evidence="1" id="KW-0812">Transmembrane</keyword>
<feature type="transmembrane region" description="Helical" evidence="1">
    <location>
        <begin position="83"/>
        <end position="106"/>
    </location>
</feature>
<evidence type="ECO:0000256" key="1">
    <source>
        <dbReference type="SAM" id="Phobius"/>
    </source>
</evidence>
<evidence type="ECO:0000313" key="3">
    <source>
        <dbReference type="Proteomes" id="UP000198542"/>
    </source>
</evidence>
<sequence length="449" mass="49815">MINFKCDECSKPIQVSKEMAGKQGKCPHCASPLIVPAPMVFDIDETDAPEGKPISWVEGPVKVDAPAQPAGPKPMPLADKAKSFIGTLLYWVFGLTLALWTLTVIFQAPVAAIPLLIATVLLLPPLCNMLMVKFQFDLQPSFRVIGAVVLGVAGMLLFSNHVRNEITAESKAAESVAAQKKIEQKKADTDYLVANKPAITTQFQQLLDAKKIVEARNLLQKYKGLGDTDVDAMFAKVDAKVKEITRDEQTASLKAKLAQLGKDDYASQETIFKALLALYPGNKEYTDKLAAASHEIKKASEFQQRRLAGEAWDYETTQDSMSQKPVTTAFIKSTNRLSFDFPYGGAQQAMLQLRKHPRWGQDVILQIQKGQFICNSYNGCSVSVRFGNGKPKRFSAGEPSDNNSTYIFIKGYNSFVSELRKVDKIYIEAQFYQEGNRTMEFAVDGLEWK</sequence>
<proteinExistence type="predicted"/>